<evidence type="ECO:0000313" key="1">
    <source>
        <dbReference type="EMBL" id="MBM6920860.1"/>
    </source>
</evidence>
<dbReference type="RefSeq" id="WP_204446217.1">
    <property type="nucleotide sequence ID" value="NZ_JACJKY010000008.1"/>
</dbReference>
<dbReference type="Proteomes" id="UP000774750">
    <property type="component" value="Unassembled WGS sequence"/>
</dbReference>
<organism evidence="1 2">
    <name type="scientific">Merdimmobilis hominis</name>
    <dbReference type="NCBI Taxonomy" id="2897707"/>
    <lineage>
        <taxon>Bacteria</taxon>
        <taxon>Bacillati</taxon>
        <taxon>Bacillota</taxon>
        <taxon>Clostridia</taxon>
        <taxon>Eubacteriales</taxon>
        <taxon>Oscillospiraceae</taxon>
        <taxon>Merdimmobilis</taxon>
    </lineage>
</organism>
<reference evidence="1" key="1">
    <citation type="submission" date="2020-08" db="EMBL/GenBank/DDBJ databases">
        <authorList>
            <person name="Cejkova D."/>
            <person name="Kubasova T."/>
            <person name="Jahodarova E."/>
            <person name="Rychlik I."/>
        </authorList>
    </citation>
    <scope>NUCLEOTIDE SEQUENCE</scope>
    <source>
        <strain evidence="1">An559</strain>
    </source>
</reference>
<sequence>MKRNREVRVRLSEDELAVLNRDTEKSGWSREKYMRALIAHSPIKSKPSMDLVSVLRNLQQINNNMNQIAMKANTLNFVDTAAYWENVDGLKKTIQELLEVMYG</sequence>
<dbReference type="AlphaFoldDB" id="A0A939BE12"/>
<proteinExistence type="predicted"/>
<keyword evidence="2" id="KW-1185">Reference proteome</keyword>
<protein>
    <submittedName>
        <fullName evidence="1">Plasmid mobilization relaxosome protein MobC</fullName>
    </submittedName>
</protein>
<dbReference type="InterPro" id="IPR053842">
    <property type="entry name" value="NikA-like"/>
</dbReference>
<gene>
    <name evidence="1" type="ORF">H6A12_06810</name>
</gene>
<accession>A0A939BE12</accession>
<name>A0A939BE12_9FIRM</name>
<dbReference type="Pfam" id="PF21983">
    <property type="entry name" value="NikA-like"/>
    <property type="match status" value="1"/>
</dbReference>
<dbReference type="EMBL" id="JACJKY010000008">
    <property type="protein sequence ID" value="MBM6920860.1"/>
    <property type="molecule type" value="Genomic_DNA"/>
</dbReference>
<evidence type="ECO:0000313" key="2">
    <source>
        <dbReference type="Proteomes" id="UP000774750"/>
    </source>
</evidence>
<reference evidence="1" key="2">
    <citation type="journal article" date="2021" name="Sci. Rep.">
        <title>The distribution of antibiotic resistance genes in chicken gut microbiota commensals.</title>
        <authorList>
            <person name="Juricova H."/>
            <person name="Matiasovicova J."/>
            <person name="Kubasova T."/>
            <person name="Cejkova D."/>
            <person name="Rychlik I."/>
        </authorList>
    </citation>
    <scope>NUCLEOTIDE SEQUENCE</scope>
    <source>
        <strain evidence="1">An559</strain>
    </source>
</reference>
<comment type="caution">
    <text evidence="1">The sequence shown here is derived from an EMBL/GenBank/DDBJ whole genome shotgun (WGS) entry which is preliminary data.</text>
</comment>